<dbReference type="EMBL" id="CP001363">
    <property type="protein sequence ID" value="ACY86868.1"/>
    <property type="molecule type" value="Genomic_DNA"/>
</dbReference>
<dbReference type="RefSeq" id="WP_000935097.1">
    <property type="nucleotide sequence ID" value="NC_016856.1"/>
</dbReference>
<dbReference type="KEGG" id="seo:STM14_0342"/>
<dbReference type="AlphaFoldDB" id="A0A0F6AX96"/>
<sequence>MLNSNMSELRIELENAIKNLGIHDYRVDKPEQIVSEIKEIYVNGNPRTWWLSLKHRQYVFSYTDNSGYKNISQIVSKQLNESNVINKHIFLIADEDNEQIYVYNVPLNSLPEIIENCRYFEYYVADHELSWLICENDHGDLIVCSTIK</sequence>
<dbReference type="Proteomes" id="UP000002695">
    <property type="component" value="Chromosome"/>
</dbReference>
<dbReference type="Pfam" id="PF20541">
    <property type="entry name" value="DUF6756"/>
    <property type="match status" value="1"/>
</dbReference>
<dbReference type="HOGENOM" id="CLU_147413_0_0_6"/>
<organism evidence="1 2">
    <name type="scientific">Salmonella typhimurium (strain 14028s / SGSC 2262)</name>
    <dbReference type="NCBI Taxonomy" id="588858"/>
    <lineage>
        <taxon>Bacteria</taxon>
        <taxon>Pseudomonadati</taxon>
        <taxon>Pseudomonadota</taxon>
        <taxon>Gammaproteobacteria</taxon>
        <taxon>Enterobacterales</taxon>
        <taxon>Enterobacteriaceae</taxon>
        <taxon>Salmonella</taxon>
    </lineage>
</organism>
<keyword evidence="2" id="KW-1185">Reference proteome</keyword>
<reference evidence="1 2" key="1">
    <citation type="journal article" date="2010" name="J. Bacteriol.">
        <title>Short-term signatures of evolutionary change in the Salmonella enterica serovar typhimurium 14028 genome.</title>
        <authorList>
            <person name="Jarvik T."/>
            <person name="Smillie C."/>
            <person name="Groisman E.A."/>
            <person name="Ochman H."/>
        </authorList>
    </citation>
    <scope>NUCLEOTIDE SEQUENCE [LARGE SCALE GENOMIC DNA]</scope>
    <source>
        <strain evidence="2">14028s / SGSC 2262</strain>
    </source>
</reference>
<gene>
    <name evidence="1" type="ordered locus">STM14_0342</name>
</gene>
<proteinExistence type="predicted"/>
<protein>
    <submittedName>
        <fullName evidence="1">Cytoplasmic protein</fullName>
    </submittedName>
</protein>
<dbReference type="SMR" id="A0A0F6AX96"/>
<accession>A0A0F6AX96</accession>
<dbReference type="BioCyc" id="SENT588858:STM14_RS02060-MONOMER"/>
<dbReference type="InterPro" id="IPR046644">
    <property type="entry name" value="DUF6756"/>
</dbReference>
<name>A0A0F6AX96_SALT1</name>
<evidence type="ECO:0000313" key="2">
    <source>
        <dbReference type="Proteomes" id="UP000002695"/>
    </source>
</evidence>
<evidence type="ECO:0000313" key="1">
    <source>
        <dbReference type="EMBL" id="ACY86868.1"/>
    </source>
</evidence>